<proteinExistence type="predicted"/>
<sequence>MSAPPFRFSPALQARTSPFVSESRRLPSLPWLADCAGRRYTSPTTLWASSRGSSSGTNPGTAANRWLCVQCYSHLGPRTLRLLSRISGQAPRARPELRRLFESSVFTATTYNFGLQTTSFLHYDFANFSYGWCAITALGDYDYHKGGHLVLWDIQLIIESPRGMTILIPSAILTHSNVAIQKHEARYSVVQYSAGALFRWVENSPQKAEDFYTSLTPEQVLEEAEDVGGLDFDCSVSCSSC</sequence>
<keyword evidence="2" id="KW-1185">Reference proteome</keyword>
<organism evidence="1 2">
    <name type="scientific">Agrocybe chaxingu</name>
    <dbReference type="NCBI Taxonomy" id="84603"/>
    <lineage>
        <taxon>Eukaryota</taxon>
        <taxon>Fungi</taxon>
        <taxon>Dikarya</taxon>
        <taxon>Basidiomycota</taxon>
        <taxon>Agaricomycotina</taxon>
        <taxon>Agaricomycetes</taxon>
        <taxon>Agaricomycetidae</taxon>
        <taxon>Agaricales</taxon>
        <taxon>Agaricineae</taxon>
        <taxon>Strophariaceae</taxon>
        <taxon>Agrocybe</taxon>
    </lineage>
</organism>
<comment type="caution">
    <text evidence="1">The sequence shown here is derived from an EMBL/GenBank/DDBJ whole genome shotgun (WGS) entry which is preliminary data.</text>
</comment>
<protein>
    <submittedName>
        <fullName evidence="1">Uncharacterized protein</fullName>
    </submittedName>
</protein>
<evidence type="ECO:0000313" key="2">
    <source>
        <dbReference type="Proteomes" id="UP001148786"/>
    </source>
</evidence>
<name>A0A9W8JRU6_9AGAR</name>
<dbReference type="Gene3D" id="3.60.130.30">
    <property type="match status" value="1"/>
</dbReference>
<accession>A0A9W8JRU6</accession>
<dbReference type="OrthoDB" id="3202607at2759"/>
<reference evidence="1" key="1">
    <citation type="submission" date="2022-07" db="EMBL/GenBank/DDBJ databases">
        <title>Genome Sequence of Agrocybe chaxingu.</title>
        <authorList>
            <person name="Buettner E."/>
        </authorList>
    </citation>
    <scope>NUCLEOTIDE SEQUENCE</scope>
    <source>
        <strain evidence="1">MP-N11</strain>
    </source>
</reference>
<gene>
    <name evidence="1" type="ORF">NLJ89_g11719</name>
</gene>
<evidence type="ECO:0000313" key="1">
    <source>
        <dbReference type="EMBL" id="KAJ3487345.1"/>
    </source>
</evidence>
<dbReference type="EMBL" id="JANKHO010002951">
    <property type="protein sequence ID" value="KAJ3487345.1"/>
    <property type="molecule type" value="Genomic_DNA"/>
</dbReference>
<dbReference type="Proteomes" id="UP001148786">
    <property type="component" value="Unassembled WGS sequence"/>
</dbReference>
<dbReference type="AlphaFoldDB" id="A0A9W8JRU6"/>